<keyword evidence="13" id="KW-1185">Reference proteome</keyword>
<dbReference type="InterPro" id="IPR012910">
    <property type="entry name" value="Plug_dom"/>
</dbReference>
<evidence type="ECO:0000313" key="12">
    <source>
        <dbReference type="Proteomes" id="UP000256321"/>
    </source>
</evidence>
<keyword evidence="2 8" id="KW-0813">Transport</keyword>
<keyword evidence="4 8" id="KW-0812">Transmembrane</keyword>
<dbReference type="NCBIfam" id="TIGR04057">
    <property type="entry name" value="SusC_RagA_signa"/>
    <property type="match status" value="1"/>
</dbReference>
<dbReference type="InterPro" id="IPR037066">
    <property type="entry name" value="Plug_dom_sf"/>
</dbReference>
<dbReference type="GO" id="GO:0044718">
    <property type="term" value="P:siderophore transmembrane transport"/>
    <property type="evidence" value="ECO:0007669"/>
    <property type="project" value="TreeGrafter"/>
</dbReference>
<keyword evidence="7 8" id="KW-0998">Cell outer membrane</keyword>
<dbReference type="Proteomes" id="UP000256321">
    <property type="component" value="Unassembled WGS sequence"/>
</dbReference>
<evidence type="ECO:0000256" key="2">
    <source>
        <dbReference type="ARBA" id="ARBA00022448"/>
    </source>
</evidence>
<evidence type="ECO:0000256" key="6">
    <source>
        <dbReference type="ARBA" id="ARBA00023136"/>
    </source>
</evidence>
<protein>
    <submittedName>
        <fullName evidence="11">TonB-dependent receptor</fullName>
    </submittedName>
</protein>
<sequence>MVISFVGMKALEIGVKPVLHIELSSDVELLDEVVVTGYGNFKKSSFTGAASSVTTEKLQDVPSLSVQSKLAGAVSGVQITSTSGQPGAVESVRIRGMGSINASNDPLYVIDGVPMMTGNSNGFSYDDAGTSMLSNLNSNDIESMTVIKDAAAASLYGSRAANGVIVITTKKGMAGKTKFTARADWGFSNMAIDYRPILNGADRRDILYMGFKNYGLNSGMDETAATSLADRNIDSYAAEPWSGYTNWKDVLFRNGSHQNYEVNAQGGNDKTKFYSSLSYAKQDGITLQSAYERVTGRANLTHKTGRITLEANSLYSLSTQDVNNEGTSFASPIMCLAMTASPSTFPYNEDGTWSTKFPALNGANPLQTATYNYNKNKVNRFLGSVAATWNIWDNLNIKEVLSYDFNQSNSRAWWDPRSNDGRTAKGVYQRYMQNRSKFNTQTQLTYNKTIAEKHNLDILLGYETEDYELDYTYSNGSQYPSYKEEIANAGLTRSSSLKKGYRMVSYLGRLNYDFDSRYYASASYRRDGSSRLSRDSRWGDFWSVSGSWRLSREAFMESLSDIISDAKIRVSYGLNGTQPSDYYAYMGLFQYGYNYNGFGGSAESTFFNNDLKWEKNHATNVGLDVTLFNRVSISAEWYNRDTKDLIMDKPISAALGIIDGNGTASKLLNVGSMRNRGFELEIKSTNVQNGELTWTTSLNLGHNKNTLTKLNGEQDQVISGPLIHKVGEPYYSFYAYEYAGVDSETGKELYYINKDGSRETTTNSALANKVIIGNVDPKVQGGLTNYIGWKFIDFNFTLTYALGGHAYDYATWLQSNGGTYNYLGNVPSYYKMEDTWQKPGDNAKLPQFAYGNKNIQSSRWMMSTNHLRLKNMTVGFTLPQNWIRKAGIEKLRAYISGNNLLTWKSKDLYVDPEVPVDGLCTFETPSLRTVTFGIELGF</sequence>
<dbReference type="GO" id="GO:0015344">
    <property type="term" value="F:siderophore uptake transmembrane transporter activity"/>
    <property type="evidence" value="ECO:0007669"/>
    <property type="project" value="TreeGrafter"/>
</dbReference>
<evidence type="ECO:0000313" key="10">
    <source>
        <dbReference type="EMBL" id="MBC8601617.1"/>
    </source>
</evidence>
<accession>A0A3D8HFJ7</accession>
<dbReference type="PANTHER" id="PTHR30069:SF29">
    <property type="entry name" value="HEMOGLOBIN AND HEMOGLOBIN-HAPTOGLOBIN-BINDING PROTEIN 1-RELATED"/>
    <property type="match status" value="1"/>
</dbReference>
<evidence type="ECO:0000256" key="1">
    <source>
        <dbReference type="ARBA" id="ARBA00004571"/>
    </source>
</evidence>
<keyword evidence="11" id="KW-0675">Receptor</keyword>
<evidence type="ECO:0000259" key="9">
    <source>
        <dbReference type="Pfam" id="PF07715"/>
    </source>
</evidence>
<dbReference type="EMBL" id="QREV01000013">
    <property type="protein sequence ID" value="RDU49764.1"/>
    <property type="molecule type" value="Genomic_DNA"/>
</dbReference>
<evidence type="ECO:0000256" key="3">
    <source>
        <dbReference type="ARBA" id="ARBA00022452"/>
    </source>
</evidence>
<comment type="similarity">
    <text evidence="8">Belongs to the TonB-dependent receptor family.</text>
</comment>
<evidence type="ECO:0000256" key="8">
    <source>
        <dbReference type="PROSITE-ProRule" id="PRU01360"/>
    </source>
</evidence>
<evidence type="ECO:0000256" key="4">
    <source>
        <dbReference type="ARBA" id="ARBA00022692"/>
    </source>
</evidence>
<dbReference type="PANTHER" id="PTHR30069">
    <property type="entry name" value="TONB-DEPENDENT OUTER MEMBRANE RECEPTOR"/>
    <property type="match status" value="1"/>
</dbReference>
<evidence type="ECO:0000256" key="7">
    <source>
        <dbReference type="ARBA" id="ARBA00023237"/>
    </source>
</evidence>
<dbReference type="Pfam" id="PF07715">
    <property type="entry name" value="Plug"/>
    <property type="match status" value="1"/>
</dbReference>
<reference evidence="10 13" key="2">
    <citation type="submission" date="2020-08" db="EMBL/GenBank/DDBJ databases">
        <title>Genome public.</title>
        <authorList>
            <person name="Liu C."/>
            <person name="Sun Q."/>
        </authorList>
    </citation>
    <scope>NUCLEOTIDE SEQUENCE [LARGE SCALE GENOMIC DNA]</scope>
    <source>
        <strain evidence="10 13">426_9</strain>
    </source>
</reference>
<dbReference type="FunFam" id="2.170.130.10:FF:000008">
    <property type="entry name" value="SusC/RagA family TonB-linked outer membrane protein"/>
    <property type="match status" value="1"/>
</dbReference>
<dbReference type="EMBL" id="JACRTI010000013">
    <property type="protein sequence ID" value="MBC8601617.1"/>
    <property type="molecule type" value="Genomic_DNA"/>
</dbReference>
<dbReference type="GO" id="GO:0009279">
    <property type="term" value="C:cell outer membrane"/>
    <property type="evidence" value="ECO:0007669"/>
    <property type="project" value="UniProtKB-SubCell"/>
</dbReference>
<dbReference type="AlphaFoldDB" id="A0A3D8HFJ7"/>
<feature type="domain" description="TonB-dependent receptor plug" evidence="9">
    <location>
        <begin position="43"/>
        <end position="164"/>
    </location>
</feature>
<evidence type="ECO:0000313" key="13">
    <source>
        <dbReference type="Proteomes" id="UP000629596"/>
    </source>
</evidence>
<dbReference type="PROSITE" id="PS52016">
    <property type="entry name" value="TONB_DEPENDENT_REC_3"/>
    <property type="match status" value="1"/>
</dbReference>
<dbReference type="Proteomes" id="UP000629596">
    <property type="component" value="Unassembled WGS sequence"/>
</dbReference>
<keyword evidence="5" id="KW-0732">Signal</keyword>
<dbReference type="SUPFAM" id="SSF56935">
    <property type="entry name" value="Porins"/>
    <property type="match status" value="1"/>
</dbReference>
<comment type="subcellular location">
    <subcellularLocation>
        <location evidence="1 8">Cell outer membrane</location>
        <topology evidence="1 8">Multi-pass membrane protein</topology>
    </subcellularLocation>
</comment>
<reference evidence="11 12" key="1">
    <citation type="submission" date="2018-07" db="EMBL/GenBank/DDBJ databases">
        <title>Parabacteroides acidifaciens nov. sp., isolated from human feces.</title>
        <authorList>
            <person name="Wang Y.J."/>
        </authorList>
    </citation>
    <scope>NUCLEOTIDE SEQUENCE [LARGE SCALE GENOMIC DNA]</scope>
    <source>
        <strain evidence="11 12">426-9</strain>
    </source>
</reference>
<name>A0A3D8HFJ7_9BACT</name>
<dbReference type="NCBIfam" id="TIGR04056">
    <property type="entry name" value="OMP_RagA_SusC"/>
    <property type="match status" value="1"/>
</dbReference>
<organism evidence="11 12">
    <name type="scientific">Parabacteroides acidifaciens</name>
    <dbReference type="NCBI Taxonomy" id="2290935"/>
    <lineage>
        <taxon>Bacteria</taxon>
        <taxon>Pseudomonadati</taxon>
        <taxon>Bacteroidota</taxon>
        <taxon>Bacteroidia</taxon>
        <taxon>Bacteroidales</taxon>
        <taxon>Tannerellaceae</taxon>
        <taxon>Parabacteroides</taxon>
    </lineage>
</organism>
<dbReference type="InterPro" id="IPR036942">
    <property type="entry name" value="Beta-barrel_TonB_sf"/>
</dbReference>
<comment type="caution">
    <text evidence="11">The sequence shown here is derived from an EMBL/GenBank/DDBJ whole genome shotgun (WGS) entry which is preliminary data.</text>
</comment>
<dbReference type="InterPro" id="IPR039426">
    <property type="entry name" value="TonB-dep_rcpt-like"/>
</dbReference>
<evidence type="ECO:0000313" key="11">
    <source>
        <dbReference type="EMBL" id="RDU49764.1"/>
    </source>
</evidence>
<dbReference type="InterPro" id="IPR023997">
    <property type="entry name" value="TonB-dep_OMP_SusC/RagA_CS"/>
</dbReference>
<dbReference type="RefSeq" id="WP_115499107.1">
    <property type="nucleotide sequence ID" value="NZ_JACRTI010000013.1"/>
</dbReference>
<proteinExistence type="inferred from homology"/>
<evidence type="ECO:0000256" key="5">
    <source>
        <dbReference type="ARBA" id="ARBA00022729"/>
    </source>
</evidence>
<gene>
    <name evidence="11" type="ORF">DWU89_07925</name>
    <name evidence="10" type="ORF">H8784_07755</name>
</gene>
<dbReference type="InterPro" id="IPR023996">
    <property type="entry name" value="TonB-dep_OMP_SusC/RagA"/>
</dbReference>
<dbReference type="Gene3D" id="2.40.170.20">
    <property type="entry name" value="TonB-dependent receptor, beta-barrel domain"/>
    <property type="match status" value="1"/>
</dbReference>
<keyword evidence="6 8" id="KW-0472">Membrane</keyword>
<keyword evidence="3 8" id="KW-1134">Transmembrane beta strand</keyword>
<dbReference type="Gene3D" id="2.170.130.10">
    <property type="entry name" value="TonB-dependent receptor, plug domain"/>
    <property type="match status" value="1"/>
</dbReference>